<protein>
    <submittedName>
        <fullName evidence="1">Uncharacterized protein</fullName>
    </submittedName>
</protein>
<dbReference type="Proteomes" id="UP000286415">
    <property type="component" value="Unassembled WGS sequence"/>
</dbReference>
<dbReference type="EMBL" id="NIRI02000042">
    <property type="protein sequence ID" value="KAG5447646.1"/>
    <property type="molecule type" value="Genomic_DNA"/>
</dbReference>
<sequence length="322" mass="36875">MCPPVHYGAVSSLRAVGTTTTDNILRPYPRLTCRWISAEFILVGFLALLMTRLVCDQRHLRWSKETSSVAVNFLGDVGFICPRNNLLYICGCSDELVRVNAVGFLAIDVDRLLLNLKRKGLRSVQQYMSSLESQDCDSHESVPYSSDIRRNSSKVEVVNLFRDEQNDYSNESNVEHSSVAIFIPTWVKFTQQVDAYLCTGPFSNIEQLTYGFVFLLPVPVGTTLDIMQRIFIKETTVKVAKICLIARDRFRLSWGSSGRRSPRVPVNLVFYLNLNCTKLDNYTQYHSLEYVPPDRLMFQLYGRQFPEDLLLVSPVSKYYVLF</sequence>
<comment type="caution">
    <text evidence="1">The sequence shown here is derived from an EMBL/GenBank/DDBJ whole genome shotgun (WGS) entry which is preliminary data.</text>
</comment>
<evidence type="ECO:0000313" key="1">
    <source>
        <dbReference type="EMBL" id="KAG5447646.1"/>
    </source>
</evidence>
<dbReference type="STRING" id="79923.A0A3R7JJG2"/>
<dbReference type="AlphaFoldDB" id="A0A3R7JJG2"/>
<proteinExistence type="predicted"/>
<organism evidence="1 2">
    <name type="scientific">Clonorchis sinensis</name>
    <name type="common">Chinese liver fluke</name>
    <dbReference type="NCBI Taxonomy" id="79923"/>
    <lineage>
        <taxon>Eukaryota</taxon>
        <taxon>Metazoa</taxon>
        <taxon>Spiralia</taxon>
        <taxon>Lophotrochozoa</taxon>
        <taxon>Platyhelminthes</taxon>
        <taxon>Trematoda</taxon>
        <taxon>Digenea</taxon>
        <taxon>Opisthorchiida</taxon>
        <taxon>Opisthorchiata</taxon>
        <taxon>Opisthorchiidae</taxon>
        <taxon>Clonorchis</taxon>
    </lineage>
</organism>
<accession>A0A3R7JJG2</accession>
<keyword evidence="2" id="KW-1185">Reference proteome</keyword>
<name>A0A3R7JJG2_CLOSI</name>
<reference evidence="1 2" key="1">
    <citation type="journal article" date="2018" name="Biotechnol. Adv.">
        <title>Improved genomic resources and new bioinformatic workflow for the carcinogenic parasite Clonorchis sinensis: Biotechnological implications.</title>
        <authorList>
            <person name="Wang D."/>
            <person name="Korhonen P.K."/>
            <person name="Gasser R.B."/>
            <person name="Young N.D."/>
        </authorList>
    </citation>
    <scope>NUCLEOTIDE SEQUENCE [LARGE SCALE GENOMIC DNA]</scope>
    <source>
        <strain evidence="1">Cs-k2</strain>
    </source>
</reference>
<reference evidence="1 2" key="2">
    <citation type="journal article" date="2021" name="Genomics">
        <title>High-quality reference genome for Clonorchis sinensis.</title>
        <authorList>
            <person name="Young N.D."/>
            <person name="Stroehlein A.J."/>
            <person name="Kinkar L."/>
            <person name="Wang T."/>
            <person name="Sohn W.M."/>
            <person name="Chang B.C.H."/>
            <person name="Kaur P."/>
            <person name="Weisz D."/>
            <person name="Dudchenko O."/>
            <person name="Aiden E.L."/>
            <person name="Korhonen P.K."/>
            <person name="Gasser R.B."/>
        </authorList>
    </citation>
    <scope>NUCLEOTIDE SEQUENCE [LARGE SCALE GENOMIC DNA]</scope>
    <source>
        <strain evidence="1">Cs-k2</strain>
    </source>
</reference>
<gene>
    <name evidence="1" type="ORF">CSKR_107820</name>
</gene>
<dbReference type="InParanoid" id="A0A3R7JJG2"/>
<evidence type="ECO:0000313" key="2">
    <source>
        <dbReference type="Proteomes" id="UP000286415"/>
    </source>
</evidence>